<reference evidence="1" key="2">
    <citation type="submission" date="2021-09" db="EMBL/GenBank/DDBJ databases">
        <authorList>
            <person name="Gilroy R."/>
        </authorList>
    </citation>
    <scope>NUCLEOTIDE SEQUENCE</scope>
    <source>
        <strain evidence="1">CHK174-6876</strain>
    </source>
</reference>
<protein>
    <submittedName>
        <fullName evidence="1">Uncharacterized protein</fullName>
    </submittedName>
</protein>
<dbReference type="EMBL" id="DYXG01000125">
    <property type="protein sequence ID" value="HJE98376.1"/>
    <property type="molecule type" value="Genomic_DNA"/>
</dbReference>
<dbReference type="Proteomes" id="UP000707535">
    <property type="component" value="Unassembled WGS sequence"/>
</dbReference>
<accession>A0A921K223</accession>
<organism evidence="1 2">
    <name type="scientific">Ligilactobacillus acidipiscis</name>
    <dbReference type="NCBI Taxonomy" id="89059"/>
    <lineage>
        <taxon>Bacteria</taxon>
        <taxon>Bacillati</taxon>
        <taxon>Bacillota</taxon>
        <taxon>Bacilli</taxon>
        <taxon>Lactobacillales</taxon>
        <taxon>Lactobacillaceae</taxon>
        <taxon>Ligilactobacillus</taxon>
    </lineage>
</organism>
<sequence>MNAQDILTEAHKGLKELEKAREEALKHAAIAMLDATLPLEIKGGYFLDRTTKEAKLQTEKLTVTMVYQKSKPTIDAGLKGKTQKSADQALAKLTKQNNYEQGVESIK</sequence>
<name>A0A921K223_9LACO</name>
<comment type="caution">
    <text evidence="1">The sequence shown here is derived from an EMBL/GenBank/DDBJ whole genome shotgun (WGS) entry which is preliminary data.</text>
</comment>
<dbReference type="AlphaFoldDB" id="A0A921K223"/>
<reference evidence="1" key="1">
    <citation type="journal article" date="2021" name="PeerJ">
        <title>Extensive microbial diversity within the chicken gut microbiome revealed by metagenomics and culture.</title>
        <authorList>
            <person name="Gilroy R."/>
            <person name="Ravi A."/>
            <person name="Getino M."/>
            <person name="Pursley I."/>
            <person name="Horton D.L."/>
            <person name="Alikhan N.F."/>
            <person name="Baker D."/>
            <person name="Gharbi K."/>
            <person name="Hall N."/>
            <person name="Watson M."/>
            <person name="Adriaenssens E.M."/>
            <person name="Foster-Nyarko E."/>
            <person name="Jarju S."/>
            <person name="Secka A."/>
            <person name="Antonio M."/>
            <person name="Oren A."/>
            <person name="Chaudhuri R.R."/>
            <person name="La Ragione R."/>
            <person name="Hildebrand F."/>
            <person name="Pallen M.J."/>
        </authorList>
    </citation>
    <scope>NUCLEOTIDE SEQUENCE</scope>
    <source>
        <strain evidence="1">CHK174-6876</strain>
    </source>
</reference>
<proteinExistence type="predicted"/>
<evidence type="ECO:0000313" key="1">
    <source>
        <dbReference type="EMBL" id="HJE98376.1"/>
    </source>
</evidence>
<gene>
    <name evidence="1" type="ORF">K8V00_12240</name>
</gene>
<evidence type="ECO:0000313" key="2">
    <source>
        <dbReference type="Proteomes" id="UP000707535"/>
    </source>
</evidence>